<sequence>MSVSTTVLPLAGVALGSAGSLVGQYLSTRVEVRRTTFEQAKAERSERKEALMEFLAAAQQVEMCLDRRSMGERVEEPEAWDLLHKLWLAKKVPELVCSPGVAQAAHDYTHALDALVRGRAAVEGGSSKRELRFAFMEAARGELGVADGPLRREPPG</sequence>
<dbReference type="AlphaFoldDB" id="A0A3M2MEP1"/>
<evidence type="ECO:0000313" key="2">
    <source>
        <dbReference type="Proteomes" id="UP000282674"/>
    </source>
</evidence>
<dbReference type="OrthoDB" id="4553636at2"/>
<dbReference type="Proteomes" id="UP000282674">
    <property type="component" value="Unassembled WGS sequence"/>
</dbReference>
<accession>A0A3M2MEP1</accession>
<name>A0A3M2MEP1_9ACTN</name>
<organism evidence="1 2">
    <name type="scientific">Actinomadura harenae</name>
    <dbReference type="NCBI Taxonomy" id="2483351"/>
    <lineage>
        <taxon>Bacteria</taxon>
        <taxon>Bacillati</taxon>
        <taxon>Actinomycetota</taxon>
        <taxon>Actinomycetes</taxon>
        <taxon>Streptosporangiales</taxon>
        <taxon>Thermomonosporaceae</taxon>
        <taxon>Actinomadura</taxon>
    </lineage>
</organism>
<keyword evidence="2" id="KW-1185">Reference proteome</keyword>
<dbReference type="EMBL" id="RFFG01000003">
    <property type="protein sequence ID" value="RMI47363.1"/>
    <property type="molecule type" value="Genomic_DNA"/>
</dbReference>
<comment type="caution">
    <text evidence="1">The sequence shown here is derived from an EMBL/GenBank/DDBJ whole genome shotgun (WGS) entry which is preliminary data.</text>
</comment>
<evidence type="ECO:0000313" key="1">
    <source>
        <dbReference type="EMBL" id="RMI47363.1"/>
    </source>
</evidence>
<gene>
    <name evidence="1" type="ORF">EBO15_02255</name>
</gene>
<reference evidence="1 2" key="1">
    <citation type="submission" date="2018-10" db="EMBL/GenBank/DDBJ databases">
        <title>Isolation from soil.</title>
        <authorList>
            <person name="Hu J."/>
        </authorList>
    </citation>
    <scope>NUCLEOTIDE SEQUENCE [LARGE SCALE GENOMIC DNA]</scope>
    <source>
        <strain evidence="1 2">NEAU-Ht49</strain>
    </source>
</reference>
<proteinExistence type="predicted"/>
<dbReference type="RefSeq" id="WP_122192597.1">
    <property type="nucleotide sequence ID" value="NZ_JBHSKC010000002.1"/>
</dbReference>
<protein>
    <submittedName>
        <fullName evidence="1">Uncharacterized protein</fullName>
    </submittedName>
</protein>